<reference evidence="1 2" key="1">
    <citation type="submission" date="2018-08" db="EMBL/GenBank/DDBJ databases">
        <title>A genome reference for cultivated species of the human gut microbiota.</title>
        <authorList>
            <person name="Zou Y."/>
            <person name="Xue W."/>
            <person name="Luo G."/>
        </authorList>
    </citation>
    <scope>NUCLEOTIDE SEQUENCE [LARGE SCALE GENOMIC DNA]</scope>
    <source>
        <strain evidence="1 2">AF27-4BH</strain>
    </source>
</reference>
<dbReference type="EMBL" id="QRTJ01000036">
    <property type="protein sequence ID" value="RGQ63289.1"/>
    <property type="molecule type" value="Genomic_DNA"/>
</dbReference>
<gene>
    <name evidence="1" type="ORF">DWY88_14210</name>
</gene>
<evidence type="ECO:0000313" key="2">
    <source>
        <dbReference type="Proteomes" id="UP000286137"/>
    </source>
</evidence>
<sequence>MENILTEQNKVLTFQEYQNWLNKWKNNNDFREINIQNEVVKPFILSICPDLDVIDVSTKTATTIHDYLQYCGTYLEDNCEEKSTTPDLVVSKNWNWENRKNNVDYRFTVEVKSPFLKEHIYDKDIFEELKPKIERHLSARQNNKVILTDGLKWIFFNNSFDNPKIFSLCTKNSSEWQWNESSDVFHELTNYLYQFAHSKDLDSSISFCNSKPNYFSIPINIAYSKEGIQWNYFLEMPKKYSNRTETFLYKEPMKPGDYVLLYITRKGLTQASYKNKNAGVYAIGRILSTPPFLMKDSNDRNKGKTVIQVDIEYYNLDKPLGDFSLSAKPYYPSGEPFIIQNIDSTFLKKISTAKANATFKPFL</sequence>
<accession>A0A412BU50</accession>
<protein>
    <submittedName>
        <fullName evidence="1">Uncharacterized protein</fullName>
    </submittedName>
</protein>
<organism evidence="1 2">
    <name type="scientific">Mediterraneibacter gnavus</name>
    <name type="common">Ruminococcus gnavus</name>
    <dbReference type="NCBI Taxonomy" id="33038"/>
    <lineage>
        <taxon>Bacteria</taxon>
        <taxon>Bacillati</taxon>
        <taxon>Bacillota</taxon>
        <taxon>Clostridia</taxon>
        <taxon>Lachnospirales</taxon>
        <taxon>Lachnospiraceae</taxon>
        <taxon>Mediterraneibacter</taxon>
    </lineage>
</organism>
<name>A0A412BU50_MEDGN</name>
<dbReference type="RefSeq" id="WP_118014165.1">
    <property type="nucleotide sequence ID" value="NZ_QRTJ01000036.1"/>
</dbReference>
<dbReference type="AlphaFoldDB" id="A0A412BU50"/>
<proteinExistence type="predicted"/>
<comment type="caution">
    <text evidence="1">The sequence shown here is derived from an EMBL/GenBank/DDBJ whole genome shotgun (WGS) entry which is preliminary data.</text>
</comment>
<dbReference type="Proteomes" id="UP000286137">
    <property type="component" value="Unassembled WGS sequence"/>
</dbReference>
<evidence type="ECO:0000313" key="1">
    <source>
        <dbReference type="EMBL" id="RGQ63289.1"/>
    </source>
</evidence>